<dbReference type="AlphaFoldDB" id="A0A6H9WH67"/>
<protein>
    <submittedName>
        <fullName evidence="2">Nuclear transport factor 2 family protein</fullName>
    </submittedName>
</protein>
<gene>
    <name evidence="2" type="ORF">F8O04_14400</name>
</gene>
<dbReference type="Proteomes" id="UP000431744">
    <property type="component" value="Unassembled WGS sequence"/>
</dbReference>
<dbReference type="Pfam" id="PF12680">
    <property type="entry name" value="SnoaL_2"/>
    <property type="match status" value="1"/>
</dbReference>
<dbReference type="SUPFAM" id="SSF54427">
    <property type="entry name" value="NTF2-like"/>
    <property type="match status" value="1"/>
</dbReference>
<accession>A0A6H9WH67</accession>
<dbReference type="Gene3D" id="3.10.450.50">
    <property type="match status" value="1"/>
</dbReference>
<evidence type="ECO:0000313" key="3">
    <source>
        <dbReference type="Proteomes" id="UP000431744"/>
    </source>
</evidence>
<organism evidence="2 3">
    <name type="scientific">Pseudoclavibacter endophyticus</name>
    <dbReference type="NCBI Taxonomy" id="1778590"/>
    <lineage>
        <taxon>Bacteria</taxon>
        <taxon>Bacillati</taxon>
        <taxon>Actinomycetota</taxon>
        <taxon>Actinomycetes</taxon>
        <taxon>Micrococcales</taxon>
        <taxon>Microbacteriaceae</taxon>
        <taxon>Pseudoclavibacter</taxon>
    </lineage>
</organism>
<proteinExistence type="predicted"/>
<dbReference type="InterPro" id="IPR037401">
    <property type="entry name" value="SnoaL-like"/>
</dbReference>
<name>A0A6H9WH67_9MICO</name>
<dbReference type="EMBL" id="WBJY01000004">
    <property type="protein sequence ID" value="KAB1646911.1"/>
    <property type="molecule type" value="Genomic_DNA"/>
</dbReference>
<reference evidence="2 3" key="1">
    <citation type="submission" date="2019-09" db="EMBL/GenBank/DDBJ databases">
        <title>Phylogeny of genus Pseudoclavibacter and closely related genus.</title>
        <authorList>
            <person name="Li Y."/>
        </authorList>
    </citation>
    <scope>NUCLEOTIDE SEQUENCE [LARGE SCALE GENOMIC DNA]</scope>
    <source>
        <strain evidence="2 3">EGI 60007</strain>
    </source>
</reference>
<evidence type="ECO:0000313" key="2">
    <source>
        <dbReference type="EMBL" id="KAB1646911.1"/>
    </source>
</evidence>
<keyword evidence="3" id="KW-1185">Reference proteome</keyword>
<dbReference type="RefSeq" id="WP_158030077.1">
    <property type="nucleotide sequence ID" value="NZ_BMHG01000002.1"/>
</dbReference>
<dbReference type="OrthoDB" id="26840at2"/>
<feature type="domain" description="SnoaL-like" evidence="1">
    <location>
        <begin position="8"/>
        <end position="116"/>
    </location>
</feature>
<dbReference type="InterPro" id="IPR032710">
    <property type="entry name" value="NTF2-like_dom_sf"/>
</dbReference>
<comment type="caution">
    <text evidence="2">The sequence shown here is derived from an EMBL/GenBank/DDBJ whole genome shotgun (WGS) entry which is preliminary data.</text>
</comment>
<sequence length="150" mass="17309">MNTEDVMTYVAAFNRLDYDTQHSYYHPDVELELPKRRLVGSDGIRAHYDGLHSAVRELLALDFVMVDERHIALEIYTEFRAFADRDGFTFGPLKAGDVFRCTNMGHFDLKDGLLWRIRVGSYRVWGDDERTEAKQFPGIARPLRPGEPEG</sequence>
<evidence type="ECO:0000259" key="1">
    <source>
        <dbReference type="Pfam" id="PF12680"/>
    </source>
</evidence>